<keyword evidence="3" id="KW-1003">Cell membrane</keyword>
<dbReference type="GeneID" id="83198849"/>
<feature type="transmembrane region" description="Helical" evidence="8">
    <location>
        <begin position="165"/>
        <end position="186"/>
    </location>
</feature>
<dbReference type="SUPFAM" id="SSF103473">
    <property type="entry name" value="MFS general substrate transporter"/>
    <property type="match status" value="1"/>
</dbReference>
<reference evidence="10" key="1">
    <citation type="submission" date="2022-11" db="EMBL/GenBank/DDBJ databases">
        <authorList>
            <person name="Petersen C."/>
        </authorList>
    </citation>
    <scope>NUCLEOTIDE SEQUENCE</scope>
    <source>
        <strain evidence="10">IBT 19713</strain>
    </source>
</reference>
<keyword evidence="6 8" id="KW-0472">Membrane</keyword>
<keyword evidence="4 8" id="KW-0812">Transmembrane</keyword>
<dbReference type="OrthoDB" id="446368at2759"/>
<dbReference type="CDD" id="cd17323">
    <property type="entry name" value="MFS_Tpo1_MDR_like"/>
    <property type="match status" value="1"/>
</dbReference>
<feature type="transmembrane region" description="Helical" evidence="8">
    <location>
        <begin position="442"/>
        <end position="465"/>
    </location>
</feature>
<comment type="similarity">
    <text evidence="7">Belongs to the major facilitator superfamily. DHA1 family. Polyamines/proton antiporter (TC 2.A.1.2.16) subfamily.</text>
</comment>
<feature type="transmembrane region" description="Helical" evidence="8">
    <location>
        <begin position="383"/>
        <end position="403"/>
    </location>
</feature>
<comment type="subcellular location">
    <subcellularLocation>
        <location evidence="1">Cell membrane</location>
        <topology evidence="1">Multi-pass membrane protein</topology>
    </subcellularLocation>
</comment>
<evidence type="ECO:0000256" key="8">
    <source>
        <dbReference type="SAM" id="Phobius"/>
    </source>
</evidence>
<feature type="transmembrane region" description="Helical" evidence="8">
    <location>
        <begin position="112"/>
        <end position="129"/>
    </location>
</feature>
<evidence type="ECO:0000256" key="2">
    <source>
        <dbReference type="ARBA" id="ARBA00022448"/>
    </source>
</evidence>
<dbReference type="Proteomes" id="UP001150941">
    <property type="component" value="Unassembled WGS sequence"/>
</dbReference>
<evidence type="ECO:0000256" key="5">
    <source>
        <dbReference type="ARBA" id="ARBA00022989"/>
    </source>
</evidence>
<dbReference type="PANTHER" id="PTHR23502:SF186">
    <property type="entry name" value="MAJOR FACILITATOR SUPERFAMILY (MFS) PROFILE DOMAIN-CONTAINING PROTEIN"/>
    <property type="match status" value="1"/>
</dbReference>
<organism evidence="10 11">
    <name type="scientific">Penicillium chermesinum</name>
    <dbReference type="NCBI Taxonomy" id="63820"/>
    <lineage>
        <taxon>Eukaryota</taxon>
        <taxon>Fungi</taxon>
        <taxon>Dikarya</taxon>
        <taxon>Ascomycota</taxon>
        <taxon>Pezizomycotina</taxon>
        <taxon>Eurotiomycetes</taxon>
        <taxon>Eurotiomycetidae</taxon>
        <taxon>Eurotiales</taxon>
        <taxon>Aspergillaceae</taxon>
        <taxon>Penicillium</taxon>
    </lineage>
</organism>
<gene>
    <name evidence="10" type="ORF">N7468_002249</name>
</gene>
<keyword evidence="11" id="KW-1185">Reference proteome</keyword>
<keyword evidence="2" id="KW-0813">Transport</keyword>
<dbReference type="Gene3D" id="1.20.1250.20">
    <property type="entry name" value="MFS general substrate transporter like domains"/>
    <property type="match status" value="1"/>
</dbReference>
<dbReference type="EMBL" id="JAPQKS010000002">
    <property type="protein sequence ID" value="KAJ5247266.1"/>
    <property type="molecule type" value="Genomic_DNA"/>
</dbReference>
<evidence type="ECO:0000256" key="1">
    <source>
        <dbReference type="ARBA" id="ARBA00004651"/>
    </source>
</evidence>
<dbReference type="InterPro" id="IPR036259">
    <property type="entry name" value="MFS_trans_sf"/>
</dbReference>
<feature type="transmembrane region" description="Helical" evidence="8">
    <location>
        <begin position="477"/>
        <end position="499"/>
    </location>
</feature>
<evidence type="ECO:0000256" key="4">
    <source>
        <dbReference type="ARBA" id="ARBA00022692"/>
    </source>
</evidence>
<dbReference type="RefSeq" id="XP_058334687.1">
    <property type="nucleotide sequence ID" value="XM_058471546.1"/>
</dbReference>
<dbReference type="AlphaFoldDB" id="A0A9W9TXC8"/>
<dbReference type="InterPro" id="IPR020846">
    <property type="entry name" value="MFS_dom"/>
</dbReference>
<sequence length="530" mass="58537">MHDPAGQDGAKAPVVYPKRISYWRLMSDQGVITQEILDHKYAGSGTESDPFVVTWLPDDPRDPMRFGLARKVFITCLTGFATLAVSLASSAYSGSLNSITAHFQVGDEVATLGLSLYVIGFSVGPLLWAPLSENIGRQIPFFISFFCMSAFLAGCAGAQNIQTLVILRFFAGVFGSSPLSNSGGVVSDMFSARQRGLALCLFAATPYAGPALGPSIGGFLSMNAGWRWVEGLLSALAGLVWILLIFFLPETYAPVLLRKRALKLSEQTGKCYMSVRDIGKPQQEWVSRLKTIFSRPWILLIREPIVFLFTFYAALIYGTLYMLFDAFPVVYEQERGWNEGVAGLPFIGVLIGTCSGVLYTLWDHKRYDQTLKNHNGFPPPEARLPPSMVSAVTVPIGLFWFAWTNSPSIHWLSSVAAMIPFGFGLVLIYLGIVNYLVDSYTLYSASVLAAMSILRYSFGGIFPLFTRYMYAGLGIHWASSIPAFLSLACMPMPFVFYYYGAAIRSRCKYGAICAREMEQIRQTAQEKSEK</sequence>
<keyword evidence="5 8" id="KW-1133">Transmembrane helix</keyword>
<evidence type="ECO:0000256" key="7">
    <source>
        <dbReference type="ARBA" id="ARBA00038459"/>
    </source>
</evidence>
<evidence type="ECO:0000313" key="11">
    <source>
        <dbReference type="Proteomes" id="UP001150941"/>
    </source>
</evidence>
<evidence type="ECO:0000256" key="3">
    <source>
        <dbReference type="ARBA" id="ARBA00022475"/>
    </source>
</evidence>
<reference evidence="10" key="2">
    <citation type="journal article" date="2023" name="IMA Fungus">
        <title>Comparative genomic study of the Penicillium genus elucidates a diverse pangenome and 15 lateral gene transfer events.</title>
        <authorList>
            <person name="Petersen C."/>
            <person name="Sorensen T."/>
            <person name="Nielsen M.R."/>
            <person name="Sondergaard T.E."/>
            <person name="Sorensen J.L."/>
            <person name="Fitzpatrick D.A."/>
            <person name="Frisvad J.C."/>
            <person name="Nielsen K.L."/>
        </authorList>
    </citation>
    <scope>NUCLEOTIDE SEQUENCE</scope>
    <source>
        <strain evidence="10">IBT 19713</strain>
    </source>
</reference>
<dbReference type="PANTHER" id="PTHR23502">
    <property type="entry name" value="MAJOR FACILITATOR SUPERFAMILY"/>
    <property type="match status" value="1"/>
</dbReference>
<feature type="transmembrane region" description="Helical" evidence="8">
    <location>
        <begin position="232"/>
        <end position="257"/>
    </location>
</feature>
<dbReference type="GO" id="GO:0022857">
    <property type="term" value="F:transmembrane transporter activity"/>
    <property type="evidence" value="ECO:0007669"/>
    <property type="project" value="InterPro"/>
</dbReference>
<feature type="transmembrane region" description="Helical" evidence="8">
    <location>
        <begin position="409"/>
        <end position="430"/>
    </location>
</feature>
<proteinExistence type="inferred from homology"/>
<feature type="transmembrane region" description="Helical" evidence="8">
    <location>
        <begin position="305"/>
        <end position="324"/>
    </location>
</feature>
<accession>A0A9W9TXC8</accession>
<name>A0A9W9TXC8_9EURO</name>
<feature type="transmembrane region" description="Helical" evidence="8">
    <location>
        <begin position="344"/>
        <end position="362"/>
    </location>
</feature>
<feature type="transmembrane region" description="Helical" evidence="8">
    <location>
        <begin position="141"/>
        <end position="159"/>
    </location>
</feature>
<dbReference type="PROSITE" id="PS50850">
    <property type="entry name" value="MFS"/>
    <property type="match status" value="1"/>
</dbReference>
<evidence type="ECO:0000259" key="9">
    <source>
        <dbReference type="PROSITE" id="PS50850"/>
    </source>
</evidence>
<protein>
    <recommendedName>
        <fullName evidence="9">Major facilitator superfamily (MFS) profile domain-containing protein</fullName>
    </recommendedName>
</protein>
<dbReference type="GO" id="GO:0005886">
    <property type="term" value="C:plasma membrane"/>
    <property type="evidence" value="ECO:0007669"/>
    <property type="project" value="UniProtKB-SubCell"/>
</dbReference>
<dbReference type="FunFam" id="1.20.1250.20:FF:000011">
    <property type="entry name" value="MFS multidrug transporter, putative"/>
    <property type="match status" value="1"/>
</dbReference>
<feature type="transmembrane region" description="Helical" evidence="8">
    <location>
        <begin position="72"/>
        <end position="92"/>
    </location>
</feature>
<comment type="caution">
    <text evidence="10">The sequence shown here is derived from an EMBL/GenBank/DDBJ whole genome shotgun (WGS) entry which is preliminary data.</text>
</comment>
<evidence type="ECO:0000256" key="6">
    <source>
        <dbReference type="ARBA" id="ARBA00023136"/>
    </source>
</evidence>
<dbReference type="InterPro" id="IPR011701">
    <property type="entry name" value="MFS"/>
</dbReference>
<evidence type="ECO:0000313" key="10">
    <source>
        <dbReference type="EMBL" id="KAJ5247266.1"/>
    </source>
</evidence>
<feature type="domain" description="Major facilitator superfamily (MFS) profile" evidence="9">
    <location>
        <begin position="74"/>
        <end position="506"/>
    </location>
</feature>
<dbReference type="Pfam" id="PF07690">
    <property type="entry name" value="MFS_1"/>
    <property type="match status" value="1"/>
</dbReference>
<feature type="transmembrane region" description="Helical" evidence="8">
    <location>
        <begin position="198"/>
        <end position="220"/>
    </location>
</feature>